<dbReference type="Pfam" id="PF01493">
    <property type="entry name" value="GXGXG"/>
    <property type="match status" value="1"/>
</dbReference>
<evidence type="ECO:0000313" key="2">
    <source>
        <dbReference type="EMBL" id="KKN11474.1"/>
    </source>
</evidence>
<protein>
    <recommendedName>
        <fullName evidence="1">Glutamate synthase alpha subunit C-terminal domain-containing protein</fullName>
    </recommendedName>
</protein>
<dbReference type="EMBL" id="LAZR01004132">
    <property type="protein sequence ID" value="KKN11474.1"/>
    <property type="molecule type" value="Genomic_DNA"/>
</dbReference>
<dbReference type="InterPro" id="IPR036485">
    <property type="entry name" value="Glu_synth_asu_C_sf"/>
</dbReference>
<accession>A0A0F9N0K9</accession>
<name>A0A0F9N0K9_9ZZZZ</name>
<dbReference type="AlphaFoldDB" id="A0A0F9N0K9"/>
<dbReference type="SUPFAM" id="SSF69336">
    <property type="entry name" value="Alpha subunit of glutamate synthase, C-terminal domain"/>
    <property type="match status" value="1"/>
</dbReference>
<organism evidence="2">
    <name type="scientific">marine sediment metagenome</name>
    <dbReference type="NCBI Taxonomy" id="412755"/>
    <lineage>
        <taxon>unclassified sequences</taxon>
        <taxon>metagenomes</taxon>
        <taxon>ecological metagenomes</taxon>
    </lineage>
</organism>
<dbReference type="NCBIfam" id="TIGR03122">
    <property type="entry name" value="one_C_dehyd_C"/>
    <property type="match status" value="1"/>
</dbReference>
<gene>
    <name evidence="2" type="ORF">LCGC14_1026210</name>
</gene>
<dbReference type="GO" id="GO:0046914">
    <property type="term" value="F:transition metal ion binding"/>
    <property type="evidence" value="ECO:0007669"/>
    <property type="project" value="InterPro"/>
</dbReference>
<dbReference type="Gene3D" id="2.160.20.60">
    <property type="entry name" value="Glutamate synthase, alpha subunit, C-terminal domain"/>
    <property type="match status" value="1"/>
</dbReference>
<reference evidence="2" key="1">
    <citation type="journal article" date="2015" name="Nature">
        <title>Complex archaea that bridge the gap between prokaryotes and eukaryotes.</title>
        <authorList>
            <person name="Spang A."/>
            <person name="Saw J.H."/>
            <person name="Jorgensen S.L."/>
            <person name="Zaremba-Niedzwiedzka K."/>
            <person name="Martijn J."/>
            <person name="Lind A.E."/>
            <person name="van Eijk R."/>
            <person name="Schleper C."/>
            <person name="Guy L."/>
            <person name="Ettema T.J."/>
        </authorList>
    </citation>
    <scope>NUCLEOTIDE SEQUENCE</scope>
</reference>
<feature type="domain" description="Glutamate synthase alpha subunit C-terminal" evidence="1">
    <location>
        <begin position="81"/>
        <end position="209"/>
    </location>
</feature>
<dbReference type="InterPro" id="IPR002489">
    <property type="entry name" value="Glu_synth_asu_C"/>
</dbReference>
<dbReference type="GO" id="GO:0018493">
    <property type="term" value="F:formylmethanofuran dehydrogenase activity"/>
    <property type="evidence" value="ECO:0007669"/>
    <property type="project" value="InterPro"/>
</dbReference>
<comment type="caution">
    <text evidence="2">The sequence shown here is derived from an EMBL/GenBank/DDBJ whole genome shotgun (WGS) entry which is preliminary data.</text>
</comment>
<sequence>MSTLIFTLKTSPVQRVDCSPLTPELLTDKSLADIAAIELVTGNSTARVDSLFDMSGDDTADIKFANSTDKLDFVGRNMTSGKISIAGNVGAYLGLFLEGGQIEVTGNTGIYTACEMKSGQIKVNGNVGDFLGGARPGYKNGMTGGTVIVTGNTGARTGDHMRRGTILIEGNAGDYCAARMISGTIAVLGDVGTHLGYGMKRGTVLLTQAPTKGIPANFNDNGPHTLAFLALLFKSFTKLDSQFAKTAAFSRVQRYTGDLGGIGMGEILIKI</sequence>
<dbReference type="PANTHER" id="PTHR39673:SF5">
    <property type="entry name" value="TUNGSTEN-CONTAINING FORMYLMETHANOFURAN DEHYDROGENASE 2 SUBUNIT C"/>
    <property type="match status" value="1"/>
</dbReference>
<dbReference type="InterPro" id="IPR017550">
    <property type="entry name" value="Formylmethanofuran_DH_suC"/>
</dbReference>
<dbReference type="GO" id="GO:0015948">
    <property type="term" value="P:methanogenesis"/>
    <property type="evidence" value="ECO:0007669"/>
    <property type="project" value="InterPro"/>
</dbReference>
<proteinExistence type="predicted"/>
<dbReference type="PANTHER" id="PTHR39673">
    <property type="entry name" value="TUNGSTEN FORMYLMETHANOFURAN DEHYDROGENASE, SUBUNIT C (FWDC)"/>
    <property type="match status" value="1"/>
</dbReference>
<evidence type="ECO:0000259" key="1">
    <source>
        <dbReference type="Pfam" id="PF01493"/>
    </source>
</evidence>